<protein>
    <submittedName>
        <fullName evidence="1">Uncharacterized protein</fullName>
    </submittedName>
</protein>
<reference evidence="1" key="2">
    <citation type="submission" date="2021-04" db="EMBL/GenBank/DDBJ databases">
        <authorList>
            <person name="Gilroy R."/>
        </authorList>
    </citation>
    <scope>NUCLEOTIDE SEQUENCE</scope>
    <source>
        <strain evidence="1">ChiSjej1B19-8411</strain>
    </source>
</reference>
<evidence type="ECO:0000313" key="1">
    <source>
        <dbReference type="EMBL" id="HIX58423.1"/>
    </source>
</evidence>
<sequence>MRKNPFLQYMAEEAGSQCQADGCMDQLPDAGKIKNEGEINEAYFAKME</sequence>
<dbReference type="AlphaFoldDB" id="A0A9D1WGE0"/>
<dbReference type="EMBL" id="DXEX01000046">
    <property type="protein sequence ID" value="HIX58423.1"/>
    <property type="molecule type" value="Genomic_DNA"/>
</dbReference>
<name>A0A9D1WGE0_9FIRM</name>
<proteinExistence type="predicted"/>
<organism evidence="1 2">
    <name type="scientific">Candidatus Blautia gallistercoris</name>
    <dbReference type="NCBI Taxonomy" id="2838490"/>
    <lineage>
        <taxon>Bacteria</taxon>
        <taxon>Bacillati</taxon>
        <taxon>Bacillota</taxon>
        <taxon>Clostridia</taxon>
        <taxon>Lachnospirales</taxon>
        <taxon>Lachnospiraceae</taxon>
        <taxon>Blautia</taxon>
    </lineage>
</organism>
<accession>A0A9D1WGE0</accession>
<gene>
    <name evidence="1" type="ORF">IAA45_01730</name>
</gene>
<comment type="caution">
    <text evidence="1">The sequence shown here is derived from an EMBL/GenBank/DDBJ whole genome shotgun (WGS) entry which is preliminary data.</text>
</comment>
<reference evidence="1" key="1">
    <citation type="journal article" date="2021" name="PeerJ">
        <title>Extensive microbial diversity within the chicken gut microbiome revealed by metagenomics and culture.</title>
        <authorList>
            <person name="Gilroy R."/>
            <person name="Ravi A."/>
            <person name="Getino M."/>
            <person name="Pursley I."/>
            <person name="Horton D.L."/>
            <person name="Alikhan N.F."/>
            <person name="Baker D."/>
            <person name="Gharbi K."/>
            <person name="Hall N."/>
            <person name="Watson M."/>
            <person name="Adriaenssens E.M."/>
            <person name="Foster-Nyarko E."/>
            <person name="Jarju S."/>
            <person name="Secka A."/>
            <person name="Antonio M."/>
            <person name="Oren A."/>
            <person name="Chaudhuri R.R."/>
            <person name="La Ragione R."/>
            <person name="Hildebrand F."/>
            <person name="Pallen M.J."/>
        </authorList>
    </citation>
    <scope>NUCLEOTIDE SEQUENCE</scope>
    <source>
        <strain evidence="1">ChiSjej1B19-8411</strain>
    </source>
</reference>
<dbReference type="Proteomes" id="UP000886817">
    <property type="component" value="Unassembled WGS sequence"/>
</dbReference>
<evidence type="ECO:0000313" key="2">
    <source>
        <dbReference type="Proteomes" id="UP000886817"/>
    </source>
</evidence>